<dbReference type="InterPro" id="IPR012397">
    <property type="entry name" value="Pullulanase"/>
</dbReference>
<dbReference type="eggNOG" id="ENOG502ZBRG">
    <property type="taxonomic scope" value="Bacteria"/>
</dbReference>
<organism evidence="2 3">
    <name type="scientific">Ureibacillus manganicus DSM 26584</name>
    <dbReference type="NCBI Taxonomy" id="1384049"/>
    <lineage>
        <taxon>Bacteria</taxon>
        <taxon>Bacillati</taxon>
        <taxon>Bacillota</taxon>
        <taxon>Bacilli</taxon>
        <taxon>Bacillales</taxon>
        <taxon>Caryophanaceae</taxon>
        <taxon>Ureibacillus</taxon>
    </lineage>
</organism>
<dbReference type="Pfam" id="PF08378">
    <property type="entry name" value="NERD"/>
    <property type="match status" value="1"/>
</dbReference>
<feature type="domain" description="NERD" evidence="1">
    <location>
        <begin position="162"/>
        <end position="260"/>
    </location>
</feature>
<dbReference type="InterPro" id="IPR011528">
    <property type="entry name" value="NERD"/>
</dbReference>
<keyword evidence="3" id="KW-1185">Reference proteome</keyword>
<dbReference type="PIRSF" id="PIRSF012560">
    <property type="entry name" value="Pullulanase"/>
    <property type="match status" value="1"/>
</dbReference>
<proteinExistence type="predicted"/>
<dbReference type="EMBL" id="JPVN01000035">
    <property type="protein sequence ID" value="KGR74723.1"/>
    <property type="molecule type" value="Genomic_DNA"/>
</dbReference>
<name>A0A0A3HWJ5_9BACL</name>
<dbReference type="Proteomes" id="UP000030416">
    <property type="component" value="Unassembled WGS sequence"/>
</dbReference>
<dbReference type="OrthoDB" id="2433183at2"/>
<evidence type="ECO:0000313" key="2">
    <source>
        <dbReference type="EMBL" id="KGR74723.1"/>
    </source>
</evidence>
<dbReference type="AlphaFoldDB" id="A0A0A3HWJ5"/>
<comment type="caution">
    <text evidence="2">The sequence shown here is derived from an EMBL/GenBank/DDBJ whole genome shotgun (WGS) entry which is preliminary data.</text>
</comment>
<sequence length="325" mass="38879">MAQLIKLQDYISRYQIDMNRYPAQFIRMKKNGWERVKTEWESGELVQKWEHIEHIKENEIEEKKRFSLIKKLFKKNQTKDEINVPIKKSQNELSIDEEQLPDDETTLFFEPNIVYNPQDIEELKKIFMDQFFHFQIKWASSTLREKSFVNSKFMRDSFLRTVLQSLPDNYLVLYYPVVKLKNAPVELDVVILTPLECLCITVIERENYSVFVGNSEREHFWLKKVGETETKVLNPLIQLNRMETIISKLFSLNNVTMPVRKILLSRNGYFDYPGTLYNLEFIDKRDYPKWIQELKHSTSPMKHMQIQAAKTLLNNVETTSYNRML</sequence>
<dbReference type="RefSeq" id="WP_036189926.1">
    <property type="nucleotide sequence ID" value="NZ_AVDA01000035.1"/>
</dbReference>
<gene>
    <name evidence="2" type="ORF">CD29_18495</name>
</gene>
<dbReference type="STRING" id="1384049.CD29_18495"/>
<evidence type="ECO:0000259" key="1">
    <source>
        <dbReference type="Pfam" id="PF08378"/>
    </source>
</evidence>
<evidence type="ECO:0000313" key="3">
    <source>
        <dbReference type="Proteomes" id="UP000030416"/>
    </source>
</evidence>
<accession>A0A0A3HWJ5</accession>
<protein>
    <recommendedName>
        <fullName evidence="1">NERD domain-containing protein</fullName>
    </recommendedName>
</protein>
<reference evidence="2 3" key="1">
    <citation type="submission" date="2014-02" db="EMBL/GenBank/DDBJ databases">
        <title>Draft genome sequence of Lysinibacillus manganicus DSM 26584T.</title>
        <authorList>
            <person name="Zhang F."/>
            <person name="Wang G."/>
            <person name="Zhang L."/>
        </authorList>
    </citation>
    <scope>NUCLEOTIDE SEQUENCE [LARGE SCALE GENOMIC DNA]</scope>
    <source>
        <strain evidence="2 3">DSM 26584</strain>
    </source>
</reference>